<evidence type="ECO:0000256" key="3">
    <source>
        <dbReference type="ARBA" id="ARBA00022679"/>
    </source>
</evidence>
<name>A0A5C6E408_9BACT</name>
<dbReference type="GO" id="GO:0004674">
    <property type="term" value="F:protein serine/threonine kinase activity"/>
    <property type="evidence" value="ECO:0007669"/>
    <property type="project" value="UniProtKB-KW"/>
</dbReference>
<feature type="transmembrane region" description="Helical" evidence="7">
    <location>
        <begin position="447"/>
        <end position="466"/>
    </location>
</feature>
<dbReference type="Pfam" id="PF00069">
    <property type="entry name" value="Pkinase"/>
    <property type="match status" value="1"/>
</dbReference>
<keyword evidence="6" id="KW-0067">ATP-binding</keyword>
<dbReference type="PANTHER" id="PTHR43289:SF6">
    <property type="entry name" value="SERINE_THREONINE-PROTEIN KINASE NEKL-3"/>
    <property type="match status" value="1"/>
</dbReference>
<feature type="transmembrane region" description="Helical" evidence="7">
    <location>
        <begin position="414"/>
        <end position="432"/>
    </location>
</feature>
<evidence type="ECO:0000256" key="1">
    <source>
        <dbReference type="ARBA" id="ARBA00012513"/>
    </source>
</evidence>
<dbReference type="InterPro" id="IPR036259">
    <property type="entry name" value="MFS_trans_sf"/>
</dbReference>
<keyword evidence="4" id="KW-0547">Nucleotide-binding</keyword>
<dbReference type="FunFam" id="1.10.510.10:FF:000021">
    <property type="entry name" value="Serine/threonine protein kinase"/>
    <property type="match status" value="1"/>
</dbReference>
<keyword evidence="2" id="KW-0723">Serine/threonine-protein kinase</keyword>
<keyword evidence="3 9" id="KW-0808">Transferase</keyword>
<feature type="transmembrane region" description="Helical" evidence="7">
    <location>
        <begin position="473"/>
        <end position="494"/>
    </location>
</feature>
<keyword evidence="5 9" id="KW-0418">Kinase</keyword>
<proteinExistence type="predicted"/>
<gene>
    <name evidence="9" type="primary">prkC_4</name>
    <name evidence="9" type="ORF">Q31b_22620</name>
</gene>
<feature type="transmembrane region" description="Helical" evidence="7">
    <location>
        <begin position="381"/>
        <end position="402"/>
    </location>
</feature>
<dbReference type="PANTHER" id="PTHR43289">
    <property type="entry name" value="MITOGEN-ACTIVATED PROTEIN KINASE KINASE KINASE 20-RELATED"/>
    <property type="match status" value="1"/>
</dbReference>
<dbReference type="SUPFAM" id="SSF56112">
    <property type="entry name" value="Protein kinase-like (PK-like)"/>
    <property type="match status" value="1"/>
</dbReference>
<dbReference type="AlphaFoldDB" id="A0A5C6E408"/>
<evidence type="ECO:0000313" key="9">
    <source>
        <dbReference type="EMBL" id="TWU43224.1"/>
    </source>
</evidence>
<dbReference type="EMBL" id="SJPY01000003">
    <property type="protein sequence ID" value="TWU43224.1"/>
    <property type="molecule type" value="Genomic_DNA"/>
</dbReference>
<dbReference type="OrthoDB" id="6111975at2"/>
<evidence type="ECO:0000259" key="8">
    <source>
        <dbReference type="PROSITE" id="PS50011"/>
    </source>
</evidence>
<dbReference type="Gene3D" id="3.30.200.20">
    <property type="entry name" value="Phosphorylase Kinase, domain 1"/>
    <property type="match status" value="1"/>
</dbReference>
<keyword evidence="7" id="KW-1133">Transmembrane helix</keyword>
<dbReference type="CDD" id="cd14014">
    <property type="entry name" value="STKc_PknB_like"/>
    <property type="match status" value="1"/>
</dbReference>
<keyword evidence="7" id="KW-0812">Transmembrane</keyword>
<dbReference type="PROSITE" id="PS50011">
    <property type="entry name" value="PROTEIN_KINASE_DOM"/>
    <property type="match status" value="1"/>
</dbReference>
<evidence type="ECO:0000313" key="10">
    <source>
        <dbReference type="Proteomes" id="UP000315471"/>
    </source>
</evidence>
<dbReference type="InterPro" id="IPR000719">
    <property type="entry name" value="Prot_kinase_dom"/>
</dbReference>
<dbReference type="PROSITE" id="PS00108">
    <property type="entry name" value="PROTEIN_KINASE_ST"/>
    <property type="match status" value="1"/>
</dbReference>
<dbReference type="InterPro" id="IPR008271">
    <property type="entry name" value="Ser/Thr_kinase_AS"/>
</dbReference>
<accession>A0A5C6E408</accession>
<dbReference type="GO" id="GO:0005524">
    <property type="term" value="F:ATP binding"/>
    <property type="evidence" value="ECO:0007669"/>
    <property type="project" value="UniProtKB-KW"/>
</dbReference>
<sequence length="550" mass="61112">MNLPSRPFSSPPETLPANKESALLERVLAEYVEKQEKGVTANPDEYIARYPQLAEELKSFFRNHVWMTGQEPSSIASKPLLGVRIGPYLIESEIARGGMGIVYRAKQEKLGRTVALKLISSGVLADDEERGRFRIEAEAAARLHHPNIIAIHDIGSWEGYEYFSMTMVDGATLQQKVDGRCCHNMEAARIVRDISRAVDYAHRSGIVHRDLKPENILLSDDGRPLVADFGLAKWHREGAMLTRTGQVLGTPHYMSPEQASGCCEVTEASDIYSLGAILYAVLTGQPPHEGASTAEVLRAVLQDEPVPPRLICREVPTDLETICLKAMQYEPAMRYPTAEELADDLERYLTGEQISATSSNILGRVVREIHRDQHQTYFESWGRTLIGIGIIIFVAHAAIYALDRFAYPTTISYWLPRTAMLLLIFAAIYWARRGQVLPRTIADRPVWSIWIGYLATLATMNGLLVLSDLDERLLFPIASALSGFGFIAMGGHVWGGSAILGFAFLLSAVAAGFWLPLAPLIFGTAWLTNLIVLGWHYRTRRGPDHSSLTQ</sequence>
<evidence type="ECO:0000256" key="6">
    <source>
        <dbReference type="ARBA" id="ARBA00022840"/>
    </source>
</evidence>
<keyword evidence="10" id="KW-1185">Reference proteome</keyword>
<keyword evidence="7" id="KW-0472">Membrane</keyword>
<evidence type="ECO:0000256" key="5">
    <source>
        <dbReference type="ARBA" id="ARBA00022777"/>
    </source>
</evidence>
<dbReference type="SMART" id="SM00220">
    <property type="entry name" value="S_TKc"/>
    <property type="match status" value="1"/>
</dbReference>
<dbReference type="SUPFAM" id="SSF103473">
    <property type="entry name" value="MFS general substrate transporter"/>
    <property type="match status" value="1"/>
</dbReference>
<dbReference type="Gene3D" id="1.10.510.10">
    <property type="entry name" value="Transferase(Phosphotransferase) domain 1"/>
    <property type="match status" value="1"/>
</dbReference>
<protein>
    <recommendedName>
        <fullName evidence="1">non-specific serine/threonine protein kinase</fullName>
        <ecNumber evidence="1">2.7.11.1</ecNumber>
    </recommendedName>
</protein>
<evidence type="ECO:0000256" key="7">
    <source>
        <dbReference type="SAM" id="Phobius"/>
    </source>
</evidence>
<dbReference type="RefSeq" id="WP_146599687.1">
    <property type="nucleotide sequence ID" value="NZ_SJPY01000003.1"/>
</dbReference>
<evidence type="ECO:0000256" key="2">
    <source>
        <dbReference type="ARBA" id="ARBA00022527"/>
    </source>
</evidence>
<dbReference type="InterPro" id="IPR011009">
    <property type="entry name" value="Kinase-like_dom_sf"/>
</dbReference>
<evidence type="ECO:0000256" key="4">
    <source>
        <dbReference type="ARBA" id="ARBA00022741"/>
    </source>
</evidence>
<comment type="caution">
    <text evidence="9">The sequence shown here is derived from an EMBL/GenBank/DDBJ whole genome shotgun (WGS) entry which is preliminary data.</text>
</comment>
<reference evidence="9 10" key="1">
    <citation type="submission" date="2019-02" db="EMBL/GenBank/DDBJ databases">
        <title>Deep-cultivation of Planctomycetes and their phenomic and genomic characterization uncovers novel biology.</title>
        <authorList>
            <person name="Wiegand S."/>
            <person name="Jogler M."/>
            <person name="Boedeker C."/>
            <person name="Pinto D."/>
            <person name="Vollmers J."/>
            <person name="Rivas-Marin E."/>
            <person name="Kohn T."/>
            <person name="Peeters S.H."/>
            <person name="Heuer A."/>
            <person name="Rast P."/>
            <person name="Oberbeckmann S."/>
            <person name="Bunk B."/>
            <person name="Jeske O."/>
            <person name="Meyerdierks A."/>
            <person name="Storesund J.E."/>
            <person name="Kallscheuer N."/>
            <person name="Luecker S."/>
            <person name="Lage O.M."/>
            <person name="Pohl T."/>
            <person name="Merkel B.J."/>
            <person name="Hornburger P."/>
            <person name="Mueller R.-W."/>
            <person name="Bruemmer F."/>
            <person name="Labrenz M."/>
            <person name="Spormann A.M."/>
            <person name="Op Den Camp H."/>
            <person name="Overmann J."/>
            <person name="Amann R."/>
            <person name="Jetten M.S.M."/>
            <person name="Mascher T."/>
            <person name="Medema M.H."/>
            <person name="Devos D.P."/>
            <person name="Kaster A.-K."/>
            <person name="Ovreas L."/>
            <person name="Rohde M."/>
            <person name="Galperin M.Y."/>
            <person name="Jogler C."/>
        </authorList>
    </citation>
    <scope>NUCLEOTIDE SEQUENCE [LARGE SCALE GENOMIC DNA]</scope>
    <source>
        <strain evidence="9 10">Q31b</strain>
    </source>
</reference>
<feature type="transmembrane region" description="Helical" evidence="7">
    <location>
        <begin position="500"/>
        <end position="533"/>
    </location>
</feature>
<organism evidence="9 10">
    <name type="scientific">Novipirellula aureliae</name>
    <dbReference type="NCBI Taxonomy" id="2527966"/>
    <lineage>
        <taxon>Bacteria</taxon>
        <taxon>Pseudomonadati</taxon>
        <taxon>Planctomycetota</taxon>
        <taxon>Planctomycetia</taxon>
        <taxon>Pirellulales</taxon>
        <taxon>Pirellulaceae</taxon>
        <taxon>Novipirellula</taxon>
    </lineage>
</organism>
<dbReference type="Proteomes" id="UP000315471">
    <property type="component" value="Unassembled WGS sequence"/>
</dbReference>
<feature type="domain" description="Protein kinase" evidence="8">
    <location>
        <begin position="88"/>
        <end position="349"/>
    </location>
</feature>
<dbReference type="EC" id="2.7.11.1" evidence="1"/>